<dbReference type="InterPro" id="IPR019887">
    <property type="entry name" value="Tscrpt_reg_AsnC/Lrp_C"/>
</dbReference>
<dbReference type="Proteomes" id="UP000243507">
    <property type="component" value="Unassembled WGS sequence"/>
</dbReference>
<evidence type="ECO:0000259" key="4">
    <source>
        <dbReference type="PROSITE" id="PS50956"/>
    </source>
</evidence>
<comment type="caution">
    <text evidence="5">The sequence shown here is derived from an EMBL/GenBank/DDBJ whole genome shotgun (WGS) entry which is preliminary data.</text>
</comment>
<dbReference type="Gene3D" id="3.30.70.920">
    <property type="match status" value="1"/>
</dbReference>
<dbReference type="PANTHER" id="PTHR30154">
    <property type="entry name" value="LEUCINE-RESPONSIVE REGULATORY PROTEIN"/>
    <property type="match status" value="1"/>
</dbReference>
<dbReference type="PROSITE" id="PS50956">
    <property type="entry name" value="HTH_ASNC_2"/>
    <property type="match status" value="1"/>
</dbReference>
<dbReference type="PRINTS" id="PR00033">
    <property type="entry name" value="HTHASNC"/>
</dbReference>
<name>A0A2A4CU08_9RHOB</name>
<dbReference type="InterPro" id="IPR019885">
    <property type="entry name" value="Tscrpt_reg_HTH_AsnC-type_CS"/>
</dbReference>
<dbReference type="PROSITE" id="PS00519">
    <property type="entry name" value="HTH_ASNC_1"/>
    <property type="match status" value="1"/>
</dbReference>
<evidence type="ECO:0000256" key="3">
    <source>
        <dbReference type="ARBA" id="ARBA00023163"/>
    </source>
</evidence>
<gene>
    <name evidence="5" type="ORF">CLN94_00110</name>
</gene>
<dbReference type="EMBL" id="NTJD01000001">
    <property type="protein sequence ID" value="PCD77768.1"/>
    <property type="molecule type" value="Genomic_DNA"/>
</dbReference>
<dbReference type="InterPro" id="IPR019888">
    <property type="entry name" value="Tscrpt_reg_AsnC-like"/>
</dbReference>
<dbReference type="SMART" id="SM00344">
    <property type="entry name" value="HTH_ASNC"/>
    <property type="match status" value="1"/>
</dbReference>
<dbReference type="RefSeq" id="WP_096429789.1">
    <property type="nucleotide sequence ID" value="NZ_NTJD01000001.1"/>
</dbReference>
<dbReference type="SUPFAM" id="SSF46785">
    <property type="entry name" value="Winged helix' DNA-binding domain"/>
    <property type="match status" value="1"/>
</dbReference>
<dbReference type="InterPro" id="IPR001845">
    <property type="entry name" value="HTH_ArsR_DNA-bd_dom"/>
</dbReference>
<dbReference type="OrthoDB" id="9803143at2"/>
<dbReference type="PANTHER" id="PTHR30154:SF34">
    <property type="entry name" value="TRANSCRIPTIONAL REGULATOR AZLB"/>
    <property type="match status" value="1"/>
</dbReference>
<feature type="domain" description="HTH asnC-type" evidence="4">
    <location>
        <begin position="4"/>
        <end position="65"/>
    </location>
</feature>
<dbReference type="Pfam" id="PF01037">
    <property type="entry name" value="AsnC_trans_reg"/>
    <property type="match status" value="1"/>
</dbReference>
<dbReference type="InterPro" id="IPR036390">
    <property type="entry name" value="WH_DNA-bd_sf"/>
</dbReference>
<evidence type="ECO:0000256" key="2">
    <source>
        <dbReference type="ARBA" id="ARBA00023125"/>
    </source>
</evidence>
<dbReference type="SMART" id="SM00418">
    <property type="entry name" value="HTH_ARSR"/>
    <property type="match status" value="1"/>
</dbReference>
<protein>
    <submittedName>
        <fullName evidence="5">AsnC family transcriptional regulator</fullName>
    </submittedName>
</protein>
<dbReference type="InterPro" id="IPR011008">
    <property type="entry name" value="Dimeric_a/b-barrel"/>
</dbReference>
<dbReference type="SUPFAM" id="SSF54909">
    <property type="entry name" value="Dimeric alpha+beta barrel"/>
    <property type="match status" value="1"/>
</dbReference>
<dbReference type="GO" id="GO:0043200">
    <property type="term" value="P:response to amino acid"/>
    <property type="evidence" value="ECO:0007669"/>
    <property type="project" value="TreeGrafter"/>
</dbReference>
<keyword evidence="2" id="KW-0238">DNA-binding</keyword>
<dbReference type="GO" id="GO:0005829">
    <property type="term" value="C:cytosol"/>
    <property type="evidence" value="ECO:0007669"/>
    <property type="project" value="TreeGrafter"/>
</dbReference>
<keyword evidence="3" id="KW-0804">Transcription</keyword>
<sequence>MLKLDETDLKILRVMQSDGSLTVSQIAERVGLSQSPCSRRIAQLQEAGVIVARSVLLDRRKLGFKVDVVTRIKLKSHDKATLEAFKKEIRAMREVQTAVLLLGEFDFHMRLVVRDIDHYQQLLQERLSVLPGVQEIKSSVILEVVKNTSALPL</sequence>
<evidence type="ECO:0000313" key="5">
    <source>
        <dbReference type="EMBL" id="PCD77768.1"/>
    </source>
</evidence>
<evidence type="ECO:0000256" key="1">
    <source>
        <dbReference type="ARBA" id="ARBA00023015"/>
    </source>
</evidence>
<dbReference type="Pfam" id="PF13412">
    <property type="entry name" value="HTH_24"/>
    <property type="match status" value="1"/>
</dbReference>
<accession>A0A2A4CU08</accession>
<proteinExistence type="predicted"/>
<dbReference type="GO" id="GO:0003700">
    <property type="term" value="F:DNA-binding transcription factor activity"/>
    <property type="evidence" value="ECO:0007669"/>
    <property type="project" value="InterPro"/>
</dbReference>
<dbReference type="AlphaFoldDB" id="A0A2A4CU08"/>
<dbReference type="GO" id="GO:0043565">
    <property type="term" value="F:sequence-specific DNA binding"/>
    <property type="evidence" value="ECO:0007669"/>
    <property type="project" value="InterPro"/>
</dbReference>
<dbReference type="InterPro" id="IPR011991">
    <property type="entry name" value="ArsR-like_HTH"/>
</dbReference>
<dbReference type="InterPro" id="IPR036388">
    <property type="entry name" value="WH-like_DNA-bd_sf"/>
</dbReference>
<organism evidence="5 6">
    <name type="scientific">Pseudothioclava arenosa</name>
    <dbReference type="NCBI Taxonomy" id="1795308"/>
    <lineage>
        <taxon>Bacteria</taxon>
        <taxon>Pseudomonadati</taxon>
        <taxon>Pseudomonadota</taxon>
        <taxon>Alphaproteobacteria</taxon>
        <taxon>Rhodobacterales</taxon>
        <taxon>Paracoccaceae</taxon>
        <taxon>Pseudothioclava</taxon>
    </lineage>
</organism>
<dbReference type="CDD" id="cd00090">
    <property type="entry name" value="HTH_ARSR"/>
    <property type="match status" value="1"/>
</dbReference>
<keyword evidence="1" id="KW-0805">Transcription regulation</keyword>
<reference evidence="5 6" key="1">
    <citation type="submission" date="2017-09" db="EMBL/GenBank/DDBJ databases">
        <title>A multilocus sequence analysis scheme for characterization of bacteria in the genus Thioclava.</title>
        <authorList>
            <person name="Liu Y."/>
            <person name="Shao Z."/>
        </authorList>
    </citation>
    <scope>NUCLEOTIDE SEQUENCE [LARGE SCALE GENOMIC DNA]</scope>
    <source>
        <strain evidence="5 6">CAU 1312</strain>
    </source>
</reference>
<evidence type="ECO:0000313" key="6">
    <source>
        <dbReference type="Proteomes" id="UP000243507"/>
    </source>
</evidence>
<keyword evidence="6" id="KW-1185">Reference proteome</keyword>
<dbReference type="InterPro" id="IPR000485">
    <property type="entry name" value="AsnC-type_HTH_dom"/>
</dbReference>
<dbReference type="Gene3D" id="1.10.10.10">
    <property type="entry name" value="Winged helix-like DNA-binding domain superfamily/Winged helix DNA-binding domain"/>
    <property type="match status" value="1"/>
</dbReference>